<protein>
    <submittedName>
        <fullName evidence="1">Uncharacterized protein</fullName>
    </submittedName>
</protein>
<reference evidence="1 2" key="1">
    <citation type="submission" date="2018-04" db="EMBL/GenBank/DDBJ databases">
        <title>Polynucleobacter sp. UK-Long2-W17 genome.</title>
        <authorList>
            <person name="Hahn M.W."/>
        </authorList>
    </citation>
    <scope>NUCLEOTIDE SEQUENCE [LARGE SCALE GENOMIC DNA]</scope>
    <source>
        <strain evidence="1 2">UK-Long2-W17</strain>
    </source>
</reference>
<evidence type="ECO:0000313" key="2">
    <source>
        <dbReference type="Proteomes" id="UP000501090"/>
    </source>
</evidence>
<dbReference type="Proteomes" id="UP000501090">
    <property type="component" value="Chromosome"/>
</dbReference>
<evidence type="ECO:0000313" key="1">
    <source>
        <dbReference type="EMBL" id="QKM60703.1"/>
    </source>
</evidence>
<dbReference type="AlphaFoldDB" id="A0A6M9PXM6"/>
<dbReference type="KEGG" id="pard:DN92_06465"/>
<name>A0A6M9PXM6_9BURK</name>
<proteinExistence type="predicted"/>
<gene>
    <name evidence="1" type="ORF">DN92_06465</name>
</gene>
<organism evidence="1 2">
    <name type="scientific">Polynucleobacter arcticus</name>
    <dbReference type="NCBI Taxonomy" id="1743165"/>
    <lineage>
        <taxon>Bacteria</taxon>
        <taxon>Pseudomonadati</taxon>
        <taxon>Pseudomonadota</taxon>
        <taxon>Betaproteobacteria</taxon>
        <taxon>Burkholderiales</taxon>
        <taxon>Burkholderiaceae</taxon>
        <taxon>Polynucleobacter</taxon>
    </lineage>
</organism>
<dbReference type="RefSeq" id="WP_173960462.1">
    <property type="nucleotide sequence ID" value="NZ_CBCSCC010000015.1"/>
</dbReference>
<sequence>MPPKPNVNLFRDELEDQEDLKLADKAMREMRRGGVKAIPIDQVIKNINLAAVKQAPQSDTF</sequence>
<dbReference type="EMBL" id="CP028940">
    <property type="protein sequence ID" value="QKM60703.1"/>
    <property type="molecule type" value="Genomic_DNA"/>
</dbReference>
<keyword evidence="2" id="KW-1185">Reference proteome</keyword>
<accession>A0A6M9PXM6</accession>